<dbReference type="Proteomes" id="UP000479190">
    <property type="component" value="Unassembled WGS sequence"/>
</dbReference>
<dbReference type="Gene3D" id="3.30.160.60">
    <property type="entry name" value="Classic Zinc Finger"/>
    <property type="match status" value="1"/>
</dbReference>
<evidence type="ECO:0000313" key="3">
    <source>
        <dbReference type="EMBL" id="CAB0032683.1"/>
    </source>
</evidence>
<evidence type="ECO:0000256" key="1">
    <source>
        <dbReference type="PROSITE-ProRule" id="PRU00042"/>
    </source>
</evidence>
<dbReference type="EMBL" id="CADCXV010000687">
    <property type="protein sequence ID" value="CAB0032683.1"/>
    <property type="molecule type" value="Genomic_DNA"/>
</dbReference>
<organism evidence="3 4">
    <name type="scientific">Trichogramma brassicae</name>
    <dbReference type="NCBI Taxonomy" id="86971"/>
    <lineage>
        <taxon>Eukaryota</taxon>
        <taxon>Metazoa</taxon>
        <taxon>Ecdysozoa</taxon>
        <taxon>Arthropoda</taxon>
        <taxon>Hexapoda</taxon>
        <taxon>Insecta</taxon>
        <taxon>Pterygota</taxon>
        <taxon>Neoptera</taxon>
        <taxon>Endopterygota</taxon>
        <taxon>Hymenoptera</taxon>
        <taxon>Apocrita</taxon>
        <taxon>Proctotrupomorpha</taxon>
        <taxon>Chalcidoidea</taxon>
        <taxon>Trichogrammatidae</taxon>
        <taxon>Trichogramma</taxon>
    </lineage>
</organism>
<dbReference type="GO" id="GO:0008270">
    <property type="term" value="F:zinc ion binding"/>
    <property type="evidence" value="ECO:0007669"/>
    <property type="project" value="UniProtKB-KW"/>
</dbReference>
<dbReference type="AlphaFoldDB" id="A0A6H5I426"/>
<dbReference type="PROSITE" id="PS50157">
    <property type="entry name" value="ZINC_FINGER_C2H2_2"/>
    <property type="match status" value="1"/>
</dbReference>
<keyword evidence="1" id="KW-0863">Zinc-finger</keyword>
<dbReference type="SUPFAM" id="SSF57667">
    <property type="entry name" value="beta-beta-alpha zinc fingers"/>
    <property type="match status" value="1"/>
</dbReference>
<sequence>MEMLTVLVENTEKCKKLYEHANETITHIDAGMLCAKMQKNQGFCNVSVQHEYTAYIRYPSIPIALIQNDTHATGRFRWTSGRRSGLSDRRRQHRETLRQRRARHLLQSLALRQVDQRHNQGPGLVYEMVQGLRELFQQHAAHREHVQFICWRWWWKYCTMGLDADNVLHKNCKRHSLQALNILIANPVFPTIEDLNSYIACLYRKIGLKLHSHRHRIINSSILMPSRHAIRRLVQKLFFELISELPRAQEASYSNTNFFSHPRAHPTQFPIARANYFARSSIINLKTHINALHNGVKHACATCGKKFTRKIHLKAHVDSAHNGVTNACDLCEKKFSTKGSYDERIYSDGQLRPLVLTFSIRTNSVCDQPKGGPECVCVCVCGYTAANRPAIVQRTPCTTTISDAIQI</sequence>
<name>A0A6H5I426_9HYME</name>
<gene>
    <name evidence="3" type="ORF">TBRA_LOCUS4611</name>
</gene>
<reference evidence="3 4" key="1">
    <citation type="submission" date="2020-02" db="EMBL/GenBank/DDBJ databases">
        <authorList>
            <person name="Ferguson B K."/>
        </authorList>
    </citation>
    <scope>NUCLEOTIDE SEQUENCE [LARGE SCALE GENOMIC DNA]</scope>
</reference>
<dbReference type="Pfam" id="PF12874">
    <property type="entry name" value="zf-met"/>
    <property type="match status" value="1"/>
</dbReference>
<evidence type="ECO:0000259" key="2">
    <source>
        <dbReference type="PROSITE" id="PS50157"/>
    </source>
</evidence>
<dbReference type="InterPro" id="IPR036236">
    <property type="entry name" value="Znf_C2H2_sf"/>
</dbReference>
<evidence type="ECO:0000313" key="4">
    <source>
        <dbReference type="Proteomes" id="UP000479190"/>
    </source>
</evidence>
<keyword evidence="4" id="KW-1185">Reference proteome</keyword>
<dbReference type="InterPro" id="IPR013087">
    <property type="entry name" value="Znf_C2H2_type"/>
</dbReference>
<keyword evidence="1" id="KW-0862">Zinc</keyword>
<dbReference type="PROSITE" id="PS00028">
    <property type="entry name" value="ZINC_FINGER_C2H2_1"/>
    <property type="match status" value="1"/>
</dbReference>
<feature type="domain" description="C2H2-type" evidence="2">
    <location>
        <begin position="298"/>
        <end position="326"/>
    </location>
</feature>
<proteinExistence type="predicted"/>
<accession>A0A6H5I426</accession>
<keyword evidence="1" id="KW-0479">Metal-binding</keyword>
<protein>
    <recommendedName>
        <fullName evidence="2">C2H2-type domain-containing protein</fullName>
    </recommendedName>
</protein>
<dbReference type="OrthoDB" id="6077919at2759"/>